<evidence type="ECO:0000313" key="1">
    <source>
        <dbReference type="EMBL" id="KAH9325470.1"/>
    </source>
</evidence>
<accession>A0AA38GRI5</accession>
<protein>
    <submittedName>
        <fullName evidence="1">Uncharacterized protein</fullName>
    </submittedName>
</protein>
<feature type="non-terminal residue" evidence="1">
    <location>
        <position position="1"/>
    </location>
</feature>
<proteinExistence type="predicted"/>
<organism evidence="1 2">
    <name type="scientific">Taxus chinensis</name>
    <name type="common">Chinese yew</name>
    <name type="synonym">Taxus wallichiana var. chinensis</name>
    <dbReference type="NCBI Taxonomy" id="29808"/>
    <lineage>
        <taxon>Eukaryota</taxon>
        <taxon>Viridiplantae</taxon>
        <taxon>Streptophyta</taxon>
        <taxon>Embryophyta</taxon>
        <taxon>Tracheophyta</taxon>
        <taxon>Spermatophyta</taxon>
        <taxon>Pinopsida</taxon>
        <taxon>Pinidae</taxon>
        <taxon>Conifers II</taxon>
        <taxon>Cupressales</taxon>
        <taxon>Taxaceae</taxon>
        <taxon>Taxus</taxon>
    </lineage>
</organism>
<feature type="non-terminal residue" evidence="1">
    <location>
        <position position="60"/>
    </location>
</feature>
<dbReference type="EMBL" id="JAHRHJ020000002">
    <property type="protein sequence ID" value="KAH9325470.1"/>
    <property type="molecule type" value="Genomic_DNA"/>
</dbReference>
<dbReference type="Proteomes" id="UP000824469">
    <property type="component" value="Unassembled WGS sequence"/>
</dbReference>
<comment type="caution">
    <text evidence="1">The sequence shown here is derived from an EMBL/GenBank/DDBJ whole genome shotgun (WGS) entry which is preliminary data.</text>
</comment>
<sequence>EEEDVDHEPTTLIKELHNTLLEEVSGNHQYDHYDDVLVEEESSFLLLEEMGLGTYYIHKE</sequence>
<dbReference type="AlphaFoldDB" id="A0AA38GRI5"/>
<gene>
    <name evidence="1" type="ORF">KI387_005648</name>
</gene>
<keyword evidence="2" id="KW-1185">Reference proteome</keyword>
<name>A0AA38GRI5_TAXCH</name>
<reference evidence="1 2" key="1">
    <citation type="journal article" date="2021" name="Nat. Plants">
        <title>The Taxus genome provides insights into paclitaxel biosynthesis.</title>
        <authorList>
            <person name="Xiong X."/>
            <person name="Gou J."/>
            <person name="Liao Q."/>
            <person name="Li Y."/>
            <person name="Zhou Q."/>
            <person name="Bi G."/>
            <person name="Li C."/>
            <person name="Du R."/>
            <person name="Wang X."/>
            <person name="Sun T."/>
            <person name="Guo L."/>
            <person name="Liang H."/>
            <person name="Lu P."/>
            <person name="Wu Y."/>
            <person name="Zhang Z."/>
            <person name="Ro D.K."/>
            <person name="Shang Y."/>
            <person name="Huang S."/>
            <person name="Yan J."/>
        </authorList>
    </citation>
    <scope>NUCLEOTIDE SEQUENCE [LARGE SCALE GENOMIC DNA]</scope>
    <source>
        <strain evidence="1">Ta-2019</strain>
    </source>
</reference>
<evidence type="ECO:0000313" key="2">
    <source>
        <dbReference type="Proteomes" id="UP000824469"/>
    </source>
</evidence>